<dbReference type="GO" id="GO:0003824">
    <property type="term" value="F:catalytic activity"/>
    <property type="evidence" value="ECO:0007669"/>
    <property type="project" value="UniProtKB-ARBA"/>
</dbReference>
<dbReference type="InterPro" id="IPR013656">
    <property type="entry name" value="PAS_4"/>
</dbReference>
<dbReference type="Pfam" id="PF01590">
    <property type="entry name" value="GAF"/>
    <property type="match status" value="1"/>
</dbReference>
<evidence type="ECO:0000259" key="3">
    <source>
        <dbReference type="PROSITE" id="PS50113"/>
    </source>
</evidence>
<evidence type="ECO:0000256" key="1">
    <source>
        <dbReference type="ARBA" id="ARBA00001946"/>
    </source>
</evidence>
<keyword evidence="6" id="KW-1185">Reference proteome</keyword>
<dbReference type="Pfam" id="PF08448">
    <property type="entry name" value="PAS_4"/>
    <property type="match status" value="2"/>
</dbReference>
<dbReference type="InterPro" id="IPR000700">
    <property type="entry name" value="PAS-assoc_C"/>
</dbReference>
<dbReference type="Pfam" id="PF00990">
    <property type="entry name" value="GGDEF"/>
    <property type="match status" value="1"/>
</dbReference>
<dbReference type="InterPro" id="IPR003018">
    <property type="entry name" value="GAF"/>
</dbReference>
<comment type="cofactor">
    <cofactor evidence="1">
        <name>Mg(2+)</name>
        <dbReference type="ChEBI" id="CHEBI:18420"/>
    </cofactor>
</comment>
<dbReference type="InterPro" id="IPR043128">
    <property type="entry name" value="Rev_trsase/Diguanyl_cyclase"/>
</dbReference>
<dbReference type="KEGG" id="aeh:Mlg_1619"/>
<dbReference type="InterPro" id="IPR000160">
    <property type="entry name" value="GGDEF_dom"/>
</dbReference>
<dbReference type="SUPFAM" id="SSF55073">
    <property type="entry name" value="Nucleotide cyclase"/>
    <property type="match status" value="1"/>
</dbReference>
<dbReference type="SMART" id="SM00267">
    <property type="entry name" value="GGDEF"/>
    <property type="match status" value="1"/>
</dbReference>
<dbReference type="PANTHER" id="PTHR44757">
    <property type="entry name" value="DIGUANYLATE CYCLASE DGCP"/>
    <property type="match status" value="1"/>
</dbReference>
<dbReference type="eggNOG" id="COG2203">
    <property type="taxonomic scope" value="Bacteria"/>
</dbReference>
<evidence type="ECO:0000259" key="4">
    <source>
        <dbReference type="PROSITE" id="PS50887"/>
    </source>
</evidence>
<dbReference type="SUPFAM" id="SSF55781">
    <property type="entry name" value="GAF domain-like"/>
    <property type="match status" value="1"/>
</dbReference>
<dbReference type="eggNOG" id="COG2202">
    <property type="taxonomic scope" value="Bacteria"/>
</dbReference>
<dbReference type="InterPro" id="IPR001610">
    <property type="entry name" value="PAC"/>
</dbReference>
<dbReference type="SMART" id="SM00065">
    <property type="entry name" value="GAF"/>
    <property type="match status" value="1"/>
</dbReference>
<dbReference type="PROSITE" id="PS50887">
    <property type="entry name" value="GGDEF"/>
    <property type="match status" value="1"/>
</dbReference>
<dbReference type="SMART" id="SM00091">
    <property type="entry name" value="PAS"/>
    <property type="match status" value="2"/>
</dbReference>
<evidence type="ECO:0000259" key="2">
    <source>
        <dbReference type="PROSITE" id="PS50112"/>
    </source>
</evidence>
<dbReference type="eggNOG" id="COG3706">
    <property type="taxonomic scope" value="Bacteria"/>
</dbReference>
<protein>
    <submittedName>
        <fullName evidence="5">Diguanylate cyclase with PAS/PAC and GAF sensors</fullName>
    </submittedName>
</protein>
<dbReference type="NCBIfam" id="TIGR00254">
    <property type="entry name" value="GGDEF"/>
    <property type="match status" value="1"/>
</dbReference>
<dbReference type="Gene3D" id="3.30.70.270">
    <property type="match status" value="1"/>
</dbReference>
<dbReference type="InterPro" id="IPR035965">
    <property type="entry name" value="PAS-like_dom_sf"/>
</dbReference>
<accession>Q0A872</accession>
<dbReference type="InterPro" id="IPR052155">
    <property type="entry name" value="Biofilm_reg_signaling"/>
</dbReference>
<dbReference type="NCBIfam" id="TIGR00229">
    <property type="entry name" value="sensory_box"/>
    <property type="match status" value="2"/>
</dbReference>
<evidence type="ECO:0000313" key="6">
    <source>
        <dbReference type="Proteomes" id="UP000001962"/>
    </source>
</evidence>
<dbReference type="FunFam" id="3.30.70.270:FF:000001">
    <property type="entry name" value="Diguanylate cyclase domain protein"/>
    <property type="match status" value="1"/>
</dbReference>
<dbReference type="Gene3D" id="3.30.450.40">
    <property type="match status" value="1"/>
</dbReference>
<dbReference type="HOGENOM" id="CLU_015240_0_0_6"/>
<feature type="domain" description="PAC" evidence="3">
    <location>
        <begin position="234"/>
        <end position="286"/>
    </location>
</feature>
<dbReference type="CDD" id="cd00130">
    <property type="entry name" value="PAS"/>
    <property type="match status" value="2"/>
</dbReference>
<dbReference type="AlphaFoldDB" id="Q0A872"/>
<dbReference type="InterPro" id="IPR000014">
    <property type="entry name" value="PAS"/>
</dbReference>
<dbReference type="Gene3D" id="3.30.450.20">
    <property type="entry name" value="PAS domain"/>
    <property type="match status" value="2"/>
</dbReference>
<sequence length="632" mass="71184">MASTLLVIGLIATVRFRARHDAGRDVGNQPQALPDEPALFQRLAGNTSAGLFLARADRLIAVNPALCRILRCPPEQLTGAEWRPLIHSDHADEVETHVSARLRGQPASPLHPIRVQRGDGTTRWVELSLEPVALGGDPAMVGTLVDIDRHCALQQELLLSERKYRQLVENVNDIIYTLTPDGRLSYVSPNWPELLGHPVDQVIGRPIARFVHPDDLPGCEEFLRRLFLTGKKQSGIEYRVRHSDGHWRWHTANASPITGDDGTVIAFVGIARDITARKGMEAELVYQLRFNELVAELSTRFVRSPAEETDARIDDLLRRAGTLFNADRAYLYLFSDDGETMSNTHEWCAPAVPSLLEDSQRMPVARYPWWQRHMTALRDQHQVLFINDVSALPAEAAAERALLEGQQVRTLVCAPVATPDRVIGFLGFDSLRPKEWRKDQGDLLVVLGNLLAAALVRRQLELDLRNLSVTDPLTGLFNRRFLRARLLALIEEYERHGHRFCVSLVDLDHFKALNDRHGHLAGDRILQGFANILRDNHRVFDIVARYGGEEFVVILVGTEIGQARRVTRRALTTTRNHDFRFNETPLSITASAGLADIAELPEDHRTVEHLLQLADHRLYRAKQQGRDCLVAD</sequence>
<reference evidence="6" key="1">
    <citation type="submission" date="2006-08" db="EMBL/GenBank/DDBJ databases">
        <title>Complete sequence of Alkalilimnicola ehrilichei MLHE-1.</title>
        <authorList>
            <person name="Copeland A."/>
            <person name="Lucas S."/>
            <person name="Lapidus A."/>
            <person name="Barry K."/>
            <person name="Detter J.C."/>
            <person name="Glavina del Rio T."/>
            <person name="Hammon N."/>
            <person name="Israni S."/>
            <person name="Dalin E."/>
            <person name="Tice H."/>
            <person name="Pitluck S."/>
            <person name="Sims D."/>
            <person name="Brettin T."/>
            <person name="Bruce D."/>
            <person name="Han C."/>
            <person name="Tapia R."/>
            <person name="Gilna P."/>
            <person name="Schmutz J."/>
            <person name="Larimer F."/>
            <person name="Land M."/>
            <person name="Hauser L."/>
            <person name="Kyrpides N."/>
            <person name="Mikhailova N."/>
            <person name="Oremland R.S."/>
            <person name="Hoeft S.E."/>
            <person name="Switzer-Blum J."/>
            <person name="Kulp T."/>
            <person name="King G."/>
            <person name="Tabita R."/>
            <person name="Witte B."/>
            <person name="Santini J.M."/>
            <person name="Basu P."/>
            <person name="Hollibaugh J.T."/>
            <person name="Xie G."/>
            <person name="Stolz J.F."/>
            <person name="Richardson P."/>
        </authorList>
    </citation>
    <scope>NUCLEOTIDE SEQUENCE [LARGE SCALE GENOMIC DNA]</scope>
    <source>
        <strain evidence="6">ATCC BAA-1101 / DSM 17681 / MLHE-1</strain>
    </source>
</reference>
<dbReference type="SMART" id="SM00086">
    <property type="entry name" value="PAC"/>
    <property type="match status" value="2"/>
</dbReference>
<gene>
    <name evidence="5" type="ordered locus">Mlg_1619</name>
</gene>
<dbReference type="PROSITE" id="PS50113">
    <property type="entry name" value="PAC"/>
    <property type="match status" value="1"/>
</dbReference>
<dbReference type="InterPro" id="IPR029787">
    <property type="entry name" value="Nucleotide_cyclase"/>
</dbReference>
<dbReference type="SUPFAM" id="SSF55785">
    <property type="entry name" value="PYP-like sensor domain (PAS domain)"/>
    <property type="match status" value="2"/>
</dbReference>
<dbReference type="OrthoDB" id="9813903at2"/>
<name>Q0A872_ALKEH</name>
<dbReference type="RefSeq" id="WP_011629359.1">
    <property type="nucleotide sequence ID" value="NC_008340.1"/>
</dbReference>
<feature type="domain" description="GGDEF" evidence="4">
    <location>
        <begin position="498"/>
        <end position="632"/>
    </location>
</feature>
<dbReference type="PROSITE" id="PS50112">
    <property type="entry name" value="PAS"/>
    <property type="match status" value="1"/>
</dbReference>
<dbReference type="EMBL" id="CP000453">
    <property type="protein sequence ID" value="ABI56965.1"/>
    <property type="molecule type" value="Genomic_DNA"/>
</dbReference>
<dbReference type="PANTHER" id="PTHR44757:SF2">
    <property type="entry name" value="BIOFILM ARCHITECTURE MAINTENANCE PROTEIN MBAA"/>
    <property type="match status" value="1"/>
</dbReference>
<proteinExistence type="predicted"/>
<dbReference type="InterPro" id="IPR029016">
    <property type="entry name" value="GAF-like_dom_sf"/>
</dbReference>
<dbReference type="Proteomes" id="UP000001962">
    <property type="component" value="Chromosome"/>
</dbReference>
<feature type="domain" description="PAS" evidence="2">
    <location>
        <begin position="160"/>
        <end position="230"/>
    </location>
</feature>
<evidence type="ECO:0000313" key="5">
    <source>
        <dbReference type="EMBL" id="ABI56965.1"/>
    </source>
</evidence>
<dbReference type="CDD" id="cd01949">
    <property type="entry name" value="GGDEF"/>
    <property type="match status" value="1"/>
</dbReference>
<organism evidence="5 6">
    <name type="scientific">Alkalilimnicola ehrlichii (strain ATCC BAA-1101 / DSM 17681 / MLHE-1)</name>
    <dbReference type="NCBI Taxonomy" id="187272"/>
    <lineage>
        <taxon>Bacteria</taxon>
        <taxon>Pseudomonadati</taxon>
        <taxon>Pseudomonadota</taxon>
        <taxon>Gammaproteobacteria</taxon>
        <taxon>Chromatiales</taxon>
        <taxon>Ectothiorhodospiraceae</taxon>
        <taxon>Alkalilimnicola</taxon>
    </lineage>
</organism>